<dbReference type="EMBL" id="JAACFV010000036">
    <property type="protein sequence ID" value="KAF7509895.1"/>
    <property type="molecule type" value="Genomic_DNA"/>
</dbReference>
<feature type="compositionally biased region" description="Basic and acidic residues" evidence="1">
    <location>
        <begin position="895"/>
        <end position="931"/>
    </location>
</feature>
<keyword evidence="3" id="KW-1185">Reference proteome</keyword>
<feature type="compositionally biased region" description="Basic residues" evidence="1">
    <location>
        <begin position="995"/>
        <end position="1004"/>
    </location>
</feature>
<proteinExistence type="predicted"/>
<dbReference type="Proteomes" id="UP000606974">
    <property type="component" value="Unassembled WGS sequence"/>
</dbReference>
<dbReference type="Gene3D" id="1.25.40.10">
    <property type="entry name" value="Tetratricopeptide repeat domain"/>
    <property type="match status" value="2"/>
</dbReference>
<sequence length="1119" mass="128131">MLYPSLRFRAFQISERSALSPPRCFFTVRCPTRNHATNGPCELEDNEIKHGTQEPKAGSGNHGAEGQGITANQDLLSDQDETEQATGELCPIESSITSNQPIFHATYYTNNDRRTLRLPEIPSDWDSGDVRGHLSFLRRRNILRAAFLEAASNRVHLRSQIISRLAKSEAKLKTLFNLLYPYRRRPPKWSRNMYALFHFRKSTVLNDSRIPGLSISPLAADWCQDLLQDGHISEACETREYLQERVRGFMPDTHMDMHLREARIRWFRVPHRQKMIRWPHIMLKCLTVSTEQALRFLLVTDIKPFPTFESVMDVLLYLRRARAHEINAKPELGKLYQQVLSRQRQPRRWIYHIERKHLDLLLEDCSADQGKVLFKKLLGANIYLTYHCMLIFMDFFTRIGEIDLALRALNRIDPDVRLRSDQRLLSRCTNLLKLDSISSDEGSPNFRILPQILKAGVKTNLVLHNMILKNAVNMGASIVAWDLFHYLRDHDLPTDARTYLVLMQDALARQDVEGLEELITAIWARNDLIANPHLIAFTLTVIRVQGQESKLSPTVVFSDMLALYGRTFSRAPLLHLEMVSGSSPSAFNQHQVVPDMDTLAYVVHSYILAQQSPTVVQSLWDRTEQLHSEEDQLALGLAQCLPFYDGFIAFFARRIQTLPKCLQIVQLMLDRKISPSATTWGILALAFTRYGQLEAAGEVDTLMYRQGLRPTEKTIRLMMELTPQPARPDFVSTDEDFGKQPEGTSLDVRSPTSDFEQESQFEEEDFIDATASNMPPLQQEGPSLPNTLIQLDSITTSNSAYGETSVDGLFDHAQLTQRGEAPNDSHEATTEPGPVFAGSRFCLPAAADFFFTGVHYSSTDNATYIWSRLKATRDEEYECWEKAREREAMEKEVREREVGSTRCEVRNRQGERSEDHEIGEIESGGRVEERAQSLTPQEEETQARQIQEQVTEAGSNQEPAKEDTRPERIDDQKPATINKQIKKNERKESENLKSQAKKSSAKLLRGRFPRIRKYESEGTYYVKAKKSSAKLFRGRSTRIRKYEIEGTNVKVRKMKNDPRKIKIIRRATSGYLTINRRRAELSKYLDLKASKELVSKLQSVETILPGDGTRSPIPQQKCP</sequence>
<dbReference type="InterPro" id="IPR011990">
    <property type="entry name" value="TPR-like_helical_dom_sf"/>
</dbReference>
<feature type="compositionally biased region" description="Polar residues" evidence="1">
    <location>
        <begin position="943"/>
        <end position="958"/>
    </location>
</feature>
<name>A0A8H7AIU4_9EURO</name>
<organism evidence="2 3">
    <name type="scientific">Endocarpon pusillum</name>
    <dbReference type="NCBI Taxonomy" id="364733"/>
    <lineage>
        <taxon>Eukaryota</taxon>
        <taxon>Fungi</taxon>
        <taxon>Dikarya</taxon>
        <taxon>Ascomycota</taxon>
        <taxon>Pezizomycotina</taxon>
        <taxon>Eurotiomycetes</taxon>
        <taxon>Chaetothyriomycetidae</taxon>
        <taxon>Verrucariales</taxon>
        <taxon>Verrucariaceae</taxon>
        <taxon>Endocarpon</taxon>
    </lineage>
</organism>
<feature type="region of interest" description="Disordered" evidence="1">
    <location>
        <begin position="895"/>
        <end position="1004"/>
    </location>
</feature>
<evidence type="ECO:0000313" key="2">
    <source>
        <dbReference type="EMBL" id="KAF7509895.1"/>
    </source>
</evidence>
<accession>A0A8H7AIU4</accession>
<feature type="region of interest" description="Disordered" evidence="1">
    <location>
        <begin position="725"/>
        <end position="753"/>
    </location>
</feature>
<protein>
    <submittedName>
        <fullName evidence="2">Uncharacterized protein</fullName>
    </submittedName>
</protein>
<evidence type="ECO:0000313" key="3">
    <source>
        <dbReference type="Proteomes" id="UP000606974"/>
    </source>
</evidence>
<comment type="caution">
    <text evidence="2">The sequence shown here is derived from an EMBL/GenBank/DDBJ whole genome shotgun (WGS) entry which is preliminary data.</text>
</comment>
<feature type="compositionally biased region" description="Basic and acidic residues" evidence="1">
    <location>
        <begin position="959"/>
        <end position="973"/>
    </location>
</feature>
<dbReference type="OrthoDB" id="185373at2759"/>
<dbReference type="AlphaFoldDB" id="A0A8H7AIU4"/>
<gene>
    <name evidence="2" type="ORF">GJ744_007406</name>
</gene>
<feature type="compositionally biased region" description="Basic and acidic residues" evidence="1">
    <location>
        <begin position="982"/>
        <end position="991"/>
    </location>
</feature>
<reference evidence="2" key="1">
    <citation type="submission" date="2020-02" db="EMBL/GenBank/DDBJ databases">
        <authorList>
            <person name="Palmer J.M."/>
        </authorList>
    </citation>
    <scope>NUCLEOTIDE SEQUENCE</scope>
    <source>
        <strain evidence="2">EPUS1.4</strain>
        <tissue evidence="2">Thallus</tissue>
    </source>
</reference>
<evidence type="ECO:0000256" key="1">
    <source>
        <dbReference type="SAM" id="MobiDB-lite"/>
    </source>
</evidence>